<sequence>MHPFQWRIVAGLTVLLLAGCSNVGYYAQSVRGHWDVLRRAQPIPLLLADPATPEPLRQRLEQALAIREFASRELALPDNGSYRSYAALDRPYVVWSVFATPELSLQLKEWCFPVAGCVGYRGYYAQAEAEAFAARLKAQGYDVLVRGVPAYSTLGWFDDPLLSTVIRYPETEIARLIFHELAHQVVYVKDDSVFNESFASAVEREGMRRWLEAHGSDAMRAAYATTRARQEEFVRLVLDYRERLDRVYRSGASDAEKRAQKQRLLGELGQAYRRLKERWGGFSGDGHWFDGELNNAHLASVAAYTRFVPAFEALLAREGGDLPRFYAAVKALARQDKASRLAALEAVAGQAVRPAAALAGGRERESPGADHGSGSGSKAADFYR</sequence>
<keyword evidence="2" id="KW-0031">Aminopeptidase</keyword>
<comment type="caution">
    <text evidence="2">The sequence shown here is derived from an EMBL/GenBank/DDBJ whole genome shotgun (WGS) entry which is preliminary data.</text>
</comment>
<proteinExistence type="predicted"/>
<dbReference type="InParanoid" id="A0A5C7EEE2"/>
<gene>
    <name evidence="2" type="ORF">FR698_14655</name>
</gene>
<evidence type="ECO:0000256" key="1">
    <source>
        <dbReference type="SAM" id="MobiDB-lite"/>
    </source>
</evidence>
<keyword evidence="2" id="KW-0378">Hydrolase</keyword>
<dbReference type="GO" id="GO:0004177">
    <property type="term" value="F:aminopeptidase activity"/>
    <property type="evidence" value="ECO:0007669"/>
    <property type="project" value="UniProtKB-KW"/>
</dbReference>
<evidence type="ECO:0000313" key="2">
    <source>
        <dbReference type="EMBL" id="TXF10537.1"/>
    </source>
</evidence>
<dbReference type="Proteomes" id="UP000321201">
    <property type="component" value="Unassembled WGS sequence"/>
</dbReference>
<organism evidence="2 3">
    <name type="scientific">Pelomicrobium methylotrophicum</name>
    <dbReference type="NCBI Taxonomy" id="2602750"/>
    <lineage>
        <taxon>Bacteria</taxon>
        <taxon>Pseudomonadati</taxon>
        <taxon>Pseudomonadota</taxon>
        <taxon>Hydrogenophilia</taxon>
        <taxon>Hydrogenophilia incertae sedis</taxon>
        <taxon>Pelomicrobium</taxon>
    </lineage>
</organism>
<feature type="region of interest" description="Disordered" evidence="1">
    <location>
        <begin position="358"/>
        <end position="384"/>
    </location>
</feature>
<protein>
    <submittedName>
        <fullName evidence="2">Aminopeptidase</fullName>
    </submittedName>
</protein>
<dbReference type="EMBL" id="VPFL01000027">
    <property type="protein sequence ID" value="TXF10537.1"/>
    <property type="molecule type" value="Genomic_DNA"/>
</dbReference>
<accession>A0A5C7EEE2</accession>
<dbReference type="RefSeq" id="WP_147800943.1">
    <property type="nucleotide sequence ID" value="NZ_VPFL01000027.1"/>
</dbReference>
<dbReference type="InterPro" id="IPR014553">
    <property type="entry name" value="Aminopept"/>
</dbReference>
<dbReference type="AlphaFoldDB" id="A0A5C7EEE2"/>
<dbReference type="PROSITE" id="PS51257">
    <property type="entry name" value="PROKAR_LIPOPROTEIN"/>
    <property type="match status" value="1"/>
</dbReference>
<dbReference type="Pfam" id="PF10023">
    <property type="entry name" value="Aminopep"/>
    <property type="match status" value="1"/>
</dbReference>
<keyword evidence="3" id="KW-1185">Reference proteome</keyword>
<reference evidence="2 3" key="1">
    <citation type="submission" date="2019-08" db="EMBL/GenBank/DDBJ databases">
        <title>Pelomicrobium methylotrophicum gen. nov., sp. nov. a moderately thermophilic, facultatively anaerobic, lithoautotrophic and methylotrophic bacterium isolated from a terrestrial mud volcano.</title>
        <authorList>
            <person name="Slobodkina G.B."/>
            <person name="Merkel A.Y."/>
            <person name="Slobodkin A.I."/>
        </authorList>
    </citation>
    <scope>NUCLEOTIDE SEQUENCE [LARGE SCALE GENOMIC DNA]</scope>
    <source>
        <strain evidence="2 3">SM250</strain>
    </source>
</reference>
<keyword evidence="2" id="KW-0645">Protease</keyword>
<dbReference type="OrthoDB" id="9777175at2"/>
<evidence type="ECO:0000313" key="3">
    <source>
        <dbReference type="Proteomes" id="UP000321201"/>
    </source>
</evidence>
<dbReference type="PIRSF" id="PIRSF029285">
    <property type="entry name" value="Aminopept"/>
    <property type="match status" value="1"/>
</dbReference>
<name>A0A5C7EEE2_9PROT</name>